<keyword evidence="14" id="KW-0411">Iron-sulfur</keyword>
<dbReference type="SUPFAM" id="SSF52518">
    <property type="entry name" value="Thiamin diphosphate-binding fold (THDP-binding)"/>
    <property type="match status" value="1"/>
</dbReference>
<dbReference type="InterPro" id="IPR029039">
    <property type="entry name" value="Flavoprotein-like_sf"/>
</dbReference>
<dbReference type="InterPro" id="IPR045854">
    <property type="entry name" value="NO2/SO3_Rdtase_4Fe4S_sf"/>
</dbReference>
<evidence type="ECO:0000256" key="9">
    <source>
        <dbReference type="ARBA" id="ARBA00022617"/>
    </source>
</evidence>
<dbReference type="InterPro" id="IPR036136">
    <property type="entry name" value="Nit/Sulf_reduc_fer-like_dom_sf"/>
</dbReference>
<dbReference type="Gene3D" id="3.40.50.970">
    <property type="match status" value="1"/>
</dbReference>
<dbReference type="GO" id="GO:0050311">
    <property type="term" value="F:sulfite reductase (ferredoxin) activity"/>
    <property type="evidence" value="ECO:0007669"/>
    <property type="project" value="TreeGrafter"/>
</dbReference>
<dbReference type="Proteomes" id="UP000236544">
    <property type="component" value="Unassembled WGS sequence"/>
</dbReference>
<keyword evidence="21" id="KW-1185">Reference proteome</keyword>
<dbReference type="GO" id="GO:0005737">
    <property type="term" value="C:cytoplasm"/>
    <property type="evidence" value="ECO:0007669"/>
    <property type="project" value="UniProtKB-SubCell"/>
</dbReference>
<organism evidence="20 21">
    <name type="scientific">Lachancea quebecensis</name>
    <dbReference type="NCBI Taxonomy" id="1654605"/>
    <lineage>
        <taxon>Eukaryota</taxon>
        <taxon>Fungi</taxon>
        <taxon>Dikarya</taxon>
        <taxon>Ascomycota</taxon>
        <taxon>Saccharomycotina</taxon>
        <taxon>Saccharomycetes</taxon>
        <taxon>Saccharomycetales</taxon>
        <taxon>Saccharomycetaceae</taxon>
        <taxon>Lachancea</taxon>
    </lineage>
</organism>
<comment type="subcellular location">
    <subcellularLocation>
        <location evidence="3">Cytoplasm</location>
    </subcellularLocation>
</comment>
<dbReference type="InterPro" id="IPR006067">
    <property type="entry name" value="NO2/SO3_Rdtase_4Fe4S_dom"/>
</dbReference>
<sequence>MAKLTPAQSLADISAASESSIYYTTEAKSISSGFSSALNGLGHLSSTQLLNSADPFATVVEGLTKERLTTVFTDETTLLNALPHLYALKNYPVVVNIELALNEYSAAPLLKDLSYVTLISNTSATFSKHAVAAARIASETLQPVLHFVNLASIGETTSVEFIPCEVAQDPSEGDVLFKTLEKSSYHCSTESPSTLIINLSPYGESFVDGLPSNTALIDIQVYRPWNFKEFFDQVPASIQNVAIVQRTNNSLSSTGFEPILLDFFADFNSLVERGVQQLLVTNVGELKDTTRALQEVVQNVTSAHPVHTLFIGQSTSSSAEVKHLQSSIQKVFSLEDAYLKVLKQLFTENLQILNSYSDSSINASSPEYGYGLFVSQEKRRQELVSIVRKSLDTASFNSTEGVKIVELLSKWLRFNEQTLKEASLEEANKVATEVYDLLERNQDSTNALKILESAKSVESFKFRSSWLVGSDAWSYDLGNSGVHHVLASKKDINVLLIDSEPHEQVKNSTSKLRKKDVGLYAMNFGEAYVASVAVYSSYTQLLTSLIEASKFKGPSIVLAYLPYSSENSSPLEVLKETKSAVESGYWPLYRYDPREDDPSDAFKLESSVIKRQLQQFLERENKLSLLTRRDPDLARNLQQSASGGVEAKQQRRAKAAYDALLEGLSGPPLHIYYASDGGNAANLAKRLAARASARGLKASALSMDDIDFETFPDEENVVFITSTAGQGEFPQDGKAFWDMLKASLDTDLASLNFSVFGLGDSLYWPRKEDKHYYNKPSKDLYAKLELLSAKPLVPLGLGDDQDADGYQTGYKEWELQLWEAMGVSGAAVADEPKPITNEDIKIESNFLRGTIVEGLADDSTGAISASDQQLTKFHGIYMQDDRDIRDTRKAQGLEPYYIFMSRIRLPGGKATPEQWLVLDHLADKTGNGTVKVTTRATFQLHGVVKRNLKHTIRAMNSTLMDTLAACGDVNRNVMQSALPVNAKVHKQVADISAKISEHLLPQTTAYHEIWLEGADEKDENVNWPSIFENRQEGPIKKKTLVSGNALVDQEPLYGPTYLPRKFKVNVTVPPYNDVDVWSSDVGLIAIVDEQTQVVKGFNLYVGGGMGTTHNNKKTYPRTGSSFGFVKAEDVHIAIEKVMIVQRDNGDRQNRKHARLKYTIDDLGVEAYKQKVEELWGKKFEPEQPYEIKSNIDYFGWVRDETGMNHFTVFIENGRIEDTVDLPQKTGLKKVALYMQETNSGHFRLTGNQHVVISDIKDEHLEDIKLLLKKFKLDNTSFSGLRLSSAACVALPTCGLAMAESERYLPVLIAKLEDSLEQYGLRHDSIVMRMTGCPNGCARPWLAEVACVGKAPGTYNLMLGGGYYGQRLNKLYKASIKEEEILGILKPLFKKWSLEREDGEHFGDYLIRTGVIKPTLEGKYFHDDVSEDAL</sequence>
<evidence type="ECO:0000256" key="15">
    <source>
        <dbReference type="ARBA" id="ARBA00052219"/>
    </source>
</evidence>
<evidence type="ECO:0000256" key="4">
    <source>
        <dbReference type="ARBA" id="ARBA00004774"/>
    </source>
</evidence>
<dbReference type="PANTHER" id="PTHR11493">
    <property type="entry name" value="SULFITE REDUCTASE [NADPH] SUBUNIT BETA-RELATED"/>
    <property type="match status" value="1"/>
</dbReference>
<dbReference type="GO" id="GO:0051539">
    <property type="term" value="F:4 iron, 4 sulfur cluster binding"/>
    <property type="evidence" value="ECO:0007669"/>
    <property type="project" value="UniProtKB-KW"/>
</dbReference>
<evidence type="ECO:0000256" key="11">
    <source>
        <dbReference type="ARBA" id="ARBA00022857"/>
    </source>
</evidence>
<dbReference type="SUPFAM" id="SSF55124">
    <property type="entry name" value="Nitrite/Sulfite reductase N-terminal domain-like"/>
    <property type="match status" value="2"/>
</dbReference>
<dbReference type="InterPro" id="IPR009014">
    <property type="entry name" value="Transketo_C/PFOR_II"/>
</dbReference>
<dbReference type="InterPro" id="IPR005117">
    <property type="entry name" value="NiRdtase/SiRdtase_haem-b_fer"/>
</dbReference>
<dbReference type="FunFam" id="3.30.413.10:FF:000003">
    <property type="entry name" value="Sulfite reductase [NADPH] hemoprotein beta-component"/>
    <property type="match status" value="1"/>
</dbReference>
<dbReference type="GO" id="GO:0010181">
    <property type="term" value="F:FMN binding"/>
    <property type="evidence" value="ECO:0007669"/>
    <property type="project" value="InterPro"/>
</dbReference>
<evidence type="ECO:0000256" key="17">
    <source>
        <dbReference type="ARBA" id="ARBA00063391"/>
    </source>
</evidence>
<dbReference type="Pfam" id="PF01077">
    <property type="entry name" value="NIR_SIR"/>
    <property type="match status" value="1"/>
</dbReference>
<evidence type="ECO:0000256" key="1">
    <source>
        <dbReference type="ARBA" id="ARBA00001929"/>
    </source>
</evidence>
<dbReference type="Gene3D" id="3.40.50.360">
    <property type="match status" value="1"/>
</dbReference>
<dbReference type="GO" id="GO:0009337">
    <property type="term" value="C:sulfite reductase complex (NADPH)"/>
    <property type="evidence" value="ECO:0007669"/>
    <property type="project" value="TreeGrafter"/>
</dbReference>
<evidence type="ECO:0000256" key="16">
    <source>
        <dbReference type="ARBA" id="ARBA00057613"/>
    </source>
</evidence>
<comment type="similarity">
    <text evidence="5">Belongs to the nitrite and sulfite reductase 4Fe-4S domain family.</text>
</comment>
<keyword evidence="13" id="KW-0408">Iron</keyword>
<dbReference type="Gene3D" id="3.30.413.10">
    <property type="entry name" value="Sulfite Reductase Hemoprotein, domain 1"/>
    <property type="match status" value="2"/>
</dbReference>
<dbReference type="OrthoDB" id="1688044at2759"/>
<dbReference type="GO" id="GO:0004783">
    <property type="term" value="F:sulfite reductase (NADPH) activity"/>
    <property type="evidence" value="ECO:0007669"/>
    <property type="project" value="UniProtKB-EC"/>
</dbReference>
<dbReference type="GO" id="GO:0000103">
    <property type="term" value="P:sulfate assimilation"/>
    <property type="evidence" value="ECO:0007669"/>
    <property type="project" value="UniProtKB-ARBA"/>
</dbReference>
<feature type="domain" description="Flavodoxin-like" evidence="19">
    <location>
        <begin position="669"/>
        <end position="818"/>
    </location>
</feature>
<evidence type="ECO:0000256" key="10">
    <source>
        <dbReference type="ARBA" id="ARBA00022723"/>
    </source>
</evidence>
<gene>
    <name evidence="20" type="ORF">LAQU0_S22e00562g</name>
</gene>
<evidence type="ECO:0000256" key="3">
    <source>
        <dbReference type="ARBA" id="ARBA00004496"/>
    </source>
</evidence>
<dbReference type="FunFam" id="3.30.413.10:FF:000004">
    <property type="entry name" value="Sulfite reductase [NADPH] hemoprotein beta-component"/>
    <property type="match status" value="1"/>
</dbReference>
<dbReference type="InterPro" id="IPR045169">
    <property type="entry name" value="NO2/SO3_Rdtase_4Fe4S_prot"/>
</dbReference>
<evidence type="ECO:0000256" key="5">
    <source>
        <dbReference type="ARBA" id="ARBA00010429"/>
    </source>
</evidence>
<dbReference type="FunFam" id="3.40.50.970:FF:000051">
    <property type="entry name" value="Sulfite reductase beta subunit"/>
    <property type="match status" value="1"/>
</dbReference>
<comment type="subunit">
    <text evidence="17">Alpha(2)-beta(2). The alpha component is a flavoprotein, the beta component is a hemoprotein.</text>
</comment>
<proteinExistence type="inferred from homology"/>
<dbReference type="FunFam" id="3.40.50.360:FF:000016">
    <property type="entry name" value="Sulfite reductase subunit beta"/>
    <property type="match status" value="1"/>
</dbReference>
<comment type="catalytic activity">
    <reaction evidence="15">
        <text>hydrogen sulfide + 3 NADP(+) + 3 H2O = sulfite + 3 NADPH + 4 H(+)</text>
        <dbReference type="Rhea" id="RHEA:13801"/>
        <dbReference type="ChEBI" id="CHEBI:15377"/>
        <dbReference type="ChEBI" id="CHEBI:15378"/>
        <dbReference type="ChEBI" id="CHEBI:17359"/>
        <dbReference type="ChEBI" id="CHEBI:29919"/>
        <dbReference type="ChEBI" id="CHEBI:57783"/>
        <dbReference type="ChEBI" id="CHEBI:58349"/>
        <dbReference type="EC" id="1.8.1.2"/>
    </reaction>
</comment>
<evidence type="ECO:0000259" key="19">
    <source>
        <dbReference type="PROSITE" id="PS50902"/>
    </source>
</evidence>
<dbReference type="Pfam" id="PF00258">
    <property type="entry name" value="Flavodoxin_1"/>
    <property type="match status" value="1"/>
</dbReference>
<evidence type="ECO:0000313" key="20">
    <source>
        <dbReference type="EMBL" id="CUS24939.1"/>
    </source>
</evidence>
<evidence type="ECO:0000256" key="8">
    <source>
        <dbReference type="ARBA" id="ARBA00022490"/>
    </source>
</evidence>
<dbReference type="InterPro" id="IPR008254">
    <property type="entry name" value="Flavodoxin/NO_synth"/>
</dbReference>
<dbReference type="Gene3D" id="3.40.50.920">
    <property type="match status" value="1"/>
</dbReference>
<dbReference type="NCBIfam" id="NF010029">
    <property type="entry name" value="PRK13504.1"/>
    <property type="match status" value="1"/>
</dbReference>
<dbReference type="SUPFAM" id="SSF56014">
    <property type="entry name" value="Nitrite and sulphite reductase 4Fe-4S domain-like"/>
    <property type="match status" value="2"/>
</dbReference>
<dbReference type="InterPro" id="IPR001094">
    <property type="entry name" value="Flavdoxin-like"/>
</dbReference>
<evidence type="ECO:0000256" key="14">
    <source>
        <dbReference type="ARBA" id="ARBA00023014"/>
    </source>
</evidence>
<dbReference type="SUPFAM" id="SSF52218">
    <property type="entry name" value="Flavoproteins"/>
    <property type="match status" value="1"/>
</dbReference>
<evidence type="ECO:0000256" key="7">
    <source>
        <dbReference type="ARBA" id="ARBA00022485"/>
    </source>
</evidence>
<protein>
    <recommendedName>
        <fullName evidence="18">Sulfite reductase [NADPH] subunit beta</fullName>
        <ecNumber evidence="6">1.8.1.2</ecNumber>
    </recommendedName>
</protein>
<dbReference type="EC" id="1.8.1.2" evidence="6"/>
<evidence type="ECO:0000256" key="18">
    <source>
        <dbReference type="ARBA" id="ARBA00067595"/>
    </source>
</evidence>
<dbReference type="InterPro" id="IPR006066">
    <property type="entry name" value="NO2/SO3_Rdtase_FeS/sirohaem_BS"/>
</dbReference>
<reference evidence="21" key="1">
    <citation type="submission" date="2015-10" db="EMBL/GenBank/DDBJ databases">
        <authorList>
            <person name="Devillers H."/>
        </authorList>
    </citation>
    <scope>NUCLEOTIDE SEQUENCE [LARGE SCALE GENOMIC DNA]</scope>
</reference>
<comment type="pathway">
    <text evidence="4">Sulfur metabolism; hydrogen sulfide biosynthesis; hydrogen sulfide from sulfite (NADPH route): step 1/1.</text>
</comment>
<dbReference type="PROSITE" id="PS50902">
    <property type="entry name" value="FLAVODOXIN_LIKE"/>
    <property type="match status" value="1"/>
</dbReference>
<evidence type="ECO:0000256" key="2">
    <source>
        <dbReference type="ARBA" id="ARBA00001966"/>
    </source>
</evidence>
<dbReference type="PRINTS" id="PR00369">
    <property type="entry name" value="FLAVODOXIN"/>
</dbReference>
<dbReference type="Pfam" id="PF03460">
    <property type="entry name" value="NIR_SIR_ferr"/>
    <property type="match status" value="2"/>
</dbReference>
<keyword evidence="10" id="KW-0479">Metal-binding</keyword>
<evidence type="ECO:0000256" key="12">
    <source>
        <dbReference type="ARBA" id="ARBA00023002"/>
    </source>
</evidence>
<dbReference type="GO" id="GO:0046872">
    <property type="term" value="F:metal ion binding"/>
    <property type="evidence" value="ECO:0007669"/>
    <property type="project" value="UniProtKB-KW"/>
</dbReference>
<dbReference type="InterPro" id="IPR029061">
    <property type="entry name" value="THDP-binding"/>
</dbReference>
<dbReference type="EMBL" id="LN890550">
    <property type="protein sequence ID" value="CUS24939.1"/>
    <property type="molecule type" value="Genomic_DNA"/>
</dbReference>
<evidence type="ECO:0000256" key="6">
    <source>
        <dbReference type="ARBA" id="ARBA00012604"/>
    </source>
</evidence>
<dbReference type="PRINTS" id="PR00397">
    <property type="entry name" value="SIROHAEM"/>
</dbReference>
<dbReference type="PANTHER" id="PTHR11493:SF47">
    <property type="entry name" value="SULFITE REDUCTASE [NADPH] SUBUNIT BETA"/>
    <property type="match status" value="1"/>
</dbReference>
<comment type="cofactor">
    <cofactor evidence="1">
        <name>siroheme</name>
        <dbReference type="ChEBI" id="CHEBI:60052"/>
    </cofactor>
</comment>
<dbReference type="GO" id="GO:0020037">
    <property type="term" value="F:heme binding"/>
    <property type="evidence" value="ECO:0007669"/>
    <property type="project" value="InterPro"/>
</dbReference>
<accession>A0A0N7MMF2</accession>
<keyword evidence="7" id="KW-0004">4Fe-4S</keyword>
<keyword evidence="9" id="KW-0349">Heme</keyword>
<evidence type="ECO:0000256" key="13">
    <source>
        <dbReference type="ARBA" id="ARBA00023004"/>
    </source>
</evidence>
<keyword evidence="8" id="KW-0963">Cytoplasm</keyword>
<keyword evidence="11" id="KW-0521">NADP</keyword>
<comment type="function">
    <text evidence="16">Catalyzes the reduction of sulfite to sulfide, one of several activities required for the biosynthesis of L-cysteine from sulfate.</text>
</comment>
<name>A0A0N7MMF2_9SACH</name>
<evidence type="ECO:0000313" key="21">
    <source>
        <dbReference type="Proteomes" id="UP000236544"/>
    </source>
</evidence>
<keyword evidence="12" id="KW-0560">Oxidoreductase</keyword>
<comment type="cofactor">
    <cofactor evidence="2">
        <name>[4Fe-4S] cluster</name>
        <dbReference type="ChEBI" id="CHEBI:49883"/>
    </cofactor>
</comment>